<evidence type="ECO:0000313" key="3">
    <source>
        <dbReference type="EMBL" id="OGC38751.1"/>
    </source>
</evidence>
<dbReference type="PROSITE" id="PS51257">
    <property type="entry name" value="PROKAR_LIPOPROTEIN"/>
    <property type="match status" value="1"/>
</dbReference>
<feature type="domain" description="Thiamine pyrophosphate enzyme TPP-binding" evidence="2">
    <location>
        <begin position="50"/>
        <end position="197"/>
    </location>
</feature>
<protein>
    <submittedName>
        <fullName evidence="3">2-oxoacid:ferredoxin oxidoreductase subunit beta</fullName>
    </submittedName>
</protein>
<dbReference type="InterPro" id="IPR011766">
    <property type="entry name" value="TPP_enzyme_TPP-bd"/>
</dbReference>
<dbReference type="EMBL" id="MEUM01000168">
    <property type="protein sequence ID" value="OGC38751.1"/>
    <property type="molecule type" value="Genomic_DNA"/>
</dbReference>
<evidence type="ECO:0000256" key="1">
    <source>
        <dbReference type="ARBA" id="ARBA00023002"/>
    </source>
</evidence>
<dbReference type="CDD" id="cd03375">
    <property type="entry name" value="TPP_OGFOR"/>
    <property type="match status" value="1"/>
</dbReference>
<dbReference type="GO" id="GO:0016625">
    <property type="term" value="F:oxidoreductase activity, acting on the aldehyde or oxo group of donors, iron-sulfur protein as acceptor"/>
    <property type="evidence" value="ECO:0007669"/>
    <property type="project" value="UniProtKB-ARBA"/>
</dbReference>
<dbReference type="Pfam" id="PF02775">
    <property type="entry name" value="TPP_enzyme_C"/>
    <property type="match status" value="1"/>
</dbReference>
<dbReference type="GO" id="GO:0045333">
    <property type="term" value="P:cellular respiration"/>
    <property type="evidence" value="ECO:0007669"/>
    <property type="project" value="UniProtKB-ARBA"/>
</dbReference>
<accession>A0A1F4U1K2</accession>
<evidence type="ECO:0000313" key="4">
    <source>
        <dbReference type="Proteomes" id="UP000177025"/>
    </source>
</evidence>
<dbReference type="InterPro" id="IPR051457">
    <property type="entry name" value="2-oxoacid:Fd_oxidoreductase"/>
</dbReference>
<dbReference type="GO" id="GO:0030976">
    <property type="term" value="F:thiamine pyrophosphate binding"/>
    <property type="evidence" value="ECO:0007669"/>
    <property type="project" value="InterPro"/>
</dbReference>
<organism evidence="3 4">
    <name type="scientific">candidate division WOR-3 bacterium RBG_13_43_14</name>
    <dbReference type="NCBI Taxonomy" id="1802590"/>
    <lineage>
        <taxon>Bacteria</taxon>
        <taxon>Bacteria division WOR-3</taxon>
    </lineage>
</organism>
<dbReference type="SUPFAM" id="SSF52518">
    <property type="entry name" value="Thiamin diphosphate-binding fold (THDP-binding)"/>
    <property type="match status" value="1"/>
</dbReference>
<evidence type="ECO:0000259" key="2">
    <source>
        <dbReference type="Pfam" id="PF02775"/>
    </source>
</evidence>
<dbReference type="AlphaFoldDB" id="A0A1F4U1K2"/>
<dbReference type="InterPro" id="IPR029061">
    <property type="entry name" value="THDP-binding"/>
</dbReference>
<sequence>MFPYSKYLRTNRLPHIWCTGCGCGIILKAMLRAVDRSGIDRNTLIFVSGIGCSSRTPGYIDFDTLHTTHGRALAFATGIKLAKPEMKVIVLTGDGDACAIGGNHFIHAARRNLDLTVILYNNRIYGMTGGQPSPTTPYGEKGTTAPYGSIEPSFDVCRLAAAAGAVFVARSTCYHATQLDKLILKAMNIKGFSLVEILSPCPTYYAHLNRLGTSLDLLMGYKRNSIPVEKARRLDPSELKDKIVTGVIYKTERPEYFEEYHKLQQGITENGRLR</sequence>
<dbReference type="Gene3D" id="3.40.50.970">
    <property type="match status" value="1"/>
</dbReference>
<reference evidence="3 4" key="1">
    <citation type="journal article" date="2016" name="Nat. Commun.">
        <title>Thousands of microbial genomes shed light on interconnected biogeochemical processes in an aquifer system.</title>
        <authorList>
            <person name="Anantharaman K."/>
            <person name="Brown C.T."/>
            <person name="Hug L.A."/>
            <person name="Sharon I."/>
            <person name="Castelle C.J."/>
            <person name="Probst A.J."/>
            <person name="Thomas B.C."/>
            <person name="Singh A."/>
            <person name="Wilkins M.J."/>
            <person name="Karaoz U."/>
            <person name="Brodie E.L."/>
            <person name="Williams K.H."/>
            <person name="Hubbard S.S."/>
            <person name="Banfield J.F."/>
        </authorList>
    </citation>
    <scope>NUCLEOTIDE SEQUENCE [LARGE SCALE GENOMIC DNA]</scope>
</reference>
<comment type="caution">
    <text evidence="3">The sequence shown here is derived from an EMBL/GenBank/DDBJ whole genome shotgun (WGS) entry which is preliminary data.</text>
</comment>
<dbReference type="PANTHER" id="PTHR48084">
    <property type="entry name" value="2-OXOGLUTARATE OXIDOREDUCTASE SUBUNIT KORB-RELATED"/>
    <property type="match status" value="1"/>
</dbReference>
<keyword evidence="1" id="KW-0560">Oxidoreductase</keyword>
<dbReference type="PANTHER" id="PTHR48084:SF1">
    <property type="entry name" value="2-OXOGLUTARATE SYNTHASE SUBUNIT KORB"/>
    <property type="match status" value="1"/>
</dbReference>
<name>A0A1F4U1K2_UNCW3</name>
<dbReference type="Proteomes" id="UP000177025">
    <property type="component" value="Unassembled WGS sequence"/>
</dbReference>
<proteinExistence type="predicted"/>
<gene>
    <name evidence="3" type="ORF">A2Y85_05730</name>
</gene>